<dbReference type="Proteomes" id="UP000056968">
    <property type="component" value="Chromosome"/>
</dbReference>
<name>A0A0S3EXB3_9SPHN</name>
<organism evidence="2 3">
    <name type="scientific">Sphingobium baderi</name>
    <dbReference type="NCBI Taxonomy" id="1332080"/>
    <lineage>
        <taxon>Bacteria</taxon>
        <taxon>Pseudomonadati</taxon>
        <taxon>Pseudomonadota</taxon>
        <taxon>Alphaproteobacteria</taxon>
        <taxon>Sphingomonadales</taxon>
        <taxon>Sphingomonadaceae</taxon>
        <taxon>Sphingobium</taxon>
    </lineage>
</organism>
<dbReference type="KEGG" id="sbd:ATN00_06850"/>
<dbReference type="Gene3D" id="1.10.10.10">
    <property type="entry name" value="Winged helix-like DNA-binding domain superfamily/Winged helix DNA-binding domain"/>
    <property type="match status" value="1"/>
</dbReference>
<dbReference type="GO" id="GO:0006355">
    <property type="term" value="P:regulation of DNA-templated transcription"/>
    <property type="evidence" value="ECO:0007669"/>
    <property type="project" value="InterPro"/>
</dbReference>
<keyword evidence="3" id="KW-1185">Reference proteome</keyword>
<dbReference type="STRING" id="1332080.ATN00_06850"/>
<dbReference type="AlphaFoldDB" id="A0A0S3EXB3"/>
<dbReference type="SMART" id="SM00421">
    <property type="entry name" value="HTH_LUXR"/>
    <property type="match status" value="1"/>
</dbReference>
<evidence type="ECO:0000259" key="1">
    <source>
        <dbReference type="SMART" id="SM00421"/>
    </source>
</evidence>
<dbReference type="SUPFAM" id="SSF46894">
    <property type="entry name" value="C-terminal effector domain of the bipartite response regulators"/>
    <property type="match status" value="1"/>
</dbReference>
<dbReference type="GO" id="GO:0003677">
    <property type="term" value="F:DNA binding"/>
    <property type="evidence" value="ECO:0007669"/>
    <property type="project" value="InterPro"/>
</dbReference>
<dbReference type="InterPro" id="IPR000792">
    <property type="entry name" value="Tscrpt_reg_LuxR_C"/>
</dbReference>
<feature type="domain" description="HTH luxR-type" evidence="1">
    <location>
        <begin position="308"/>
        <end position="365"/>
    </location>
</feature>
<evidence type="ECO:0000313" key="3">
    <source>
        <dbReference type="Proteomes" id="UP000056968"/>
    </source>
</evidence>
<dbReference type="InterPro" id="IPR036388">
    <property type="entry name" value="WH-like_DNA-bd_sf"/>
</dbReference>
<gene>
    <name evidence="2" type="ORF">ATN00_06850</name>
</gene>
<proteinExistence type="predicted"/>
<accession>A0A0S3EXB3</accession>
<sequence length="383" mass="41698">MGPASFLQDKVTLDINVRDANTPPIWEVFSVVLTRTDENELLTALYGGVLGEEPWRLFLLRLLARAEADVAQLMLRPVGGEAWMLAAQMRDRHVSPGFVPPEPPWDRMRPGRVYSGTELEDAHSPAARHMRLGLTDVGDLCLSVFREDGDFSASDSALLASLAPHLAIAGRTWGRLEREGGHIAVTEGELALLGGGWILVDAQAHLLDCDSETAMLIAQGKIMGRAPDGRLRLLLPEAAKLLEQAIGNAGPVSHRAEWLWHDPPMQMLVMPPPDGVERAFATVRCLIRIRALPHGEGRGVSASILSDLFSLTPSEARFAARMADSASIAEVARLLGLTIETARNYSKRIYGKMDVRGQADLIRLLSSSIMEKAATSELSEGPQ</sequence>
<dbReference type="EMBL" id="CP013264">
    <property type="protein sequence ID" value="ALR20070.1"/>
    <property type="molecule type" value="Genomic_DNA"/>
</dbReference>
<dbReference type="InterPro" id="IPR016032">
    <property type="entry name" value="Sig_transdc_resp-reg_C-effctor"/>
</dbReference>
<reference evidence="2 3" key="1">
    <citation type="submission" date="2015-11" db="EMBL/GenBank/DDBJ databases">
        <title>A Two-component Flavoprotein Monooxygenase System MeaXY Responsible for para-Hydroxylation of 2-Methyl-6-ethylaniline and 2,6-Diethylaniline in Sphingobium baderi DE-13.</title>
        <authorList>
            <person name="Cheng M."/>
            <person name="Meng Q."/>
            <person name="Yang Y."/>
            <person name="Chu C."/>
            <person name="Yan X."/>
            <person name="He J."/>
            <person name="Li S."/>
        </authorList>
    </citation>
    <scope>NUCLEOTIDE SEQUENCE [LARGE SCALE GENOMIC DNA]</scope>
    <source>
        <strain evidence="2 3">DE-13</strain>
    </source>
</reference>
<evidence type="ECO:0000313" key="2">
    <source>
        <dbReference type="EMBL" id="ALR20070.1"/>
    </source>
</evidence>
<protein>
    <recommendedName>
        <fullName evidence="1">HTH luxR-type domain-containing protein</fullName>
    </recommendedName>
</protein>